<keyword evidence="3" id="KW-1185">Reference proteome</keyword>
<sequence length="161" mass="17973">MSSRSTRKMIMILFHFYFIANSFASALGPRGQQNITQSSDLSLLRDNAYTLPPHTHCATHPHHSVYTRQRLRVPLLTIRGISGFTVSQRGHPHSRLGGWTLDRTLALAVSLIPSARPNCGSRLWAASALGFGREWNESLDLQDGCSRQLTDNFPSPGRGYR</sequence>
<accession>A0AAV9H334</accession>
<name>A0AAV9H334_9PEZI</name>
<protein>
    <recommendedName>
        <fullName evidence="4">Secreted protein</fullName>
    </recommendedName>
</protein>
<evidence type="ECO:0000256" key="1">
    <source>
        <dbReference type="SAM" id="SignalP"/>
    </source>
</evidence>
<reference evidence="2" key="1">
    <citation type="journal article" date="2023" name="Mol. Phylogenet. Evol.">
        <title>Genome-scale phylogeny and comparative genomics of the fungal order Sordariales.</title>
        <authorList>
            <person name="Hensen N."/>
            <person name="Bonometti L."/>
            <person name="Westerberg I."/>
            <person name="Brannstrom I.O."/>
            <person name="Guillou S."/>
            <person name="Cros-Aarteil S."/>
            <person name="Calhoun S."/>
            <person name="Haridas S."/>
            <person name="Kuo A."/>
            <person name="Mondo S."/>
            <person name="Pangilinan J."/>
            <person name="Riley R."/>
            <person name="LaButti K."/>
            <person name="Andreopoulos B."/>
            <person name="Lipzen A."/>
            <person name="Chen C."/>
            <person name="Yan M."/>
            <person name="Daum C."/>
            <person name="Ng V."/>
            <person name="Clum A."/>
            <person name="Steindorff A."/>
            <person name="Ohm R.A."/>
            <person name="Martin F."/>
            <person name="Silar P."/>
            <person name="Natvig D.O."/>
            <person name="Lalanne C."/>
            <person name="Gautier V."/>
            <person name="Ament-Velasquez S.L."/>
            <person name="Kruys A."/>
            <person name="Hutchinson M.I."/>
            <person name="Powell A.J."/>
            <person name="Barry K."/>
            <person name="Miller A.N."/>
            <person name="Grigoriev I.V."/>
            <person name="Debuchy R."/>
            <person name="Gladieux P."/>
            <person name="Hiltunen Thoren M."/>
            <person name="Johannesson H."/>
        </authorList>
    </citation>
    <scope>NUCLEOTIDE SEQUENCE</scope>
    <source>
        <strain evidence="2">PSN243</strain>
    </source>
</reference>
<comment type="caution">
    <text evidence="2">The sequence shown here is derived from an EMBL/GenBank/DDBJ whole genome shotgun (WGS) entry which is preliminary data.</text>
</comment>
<dbReference type="EMBL" id="MU865918">
    <property type="protein sequence ID" value="KAK4454057.1"/>
    <property type="molecule type" value="Genomic_DNA"/>
</dbReference>
<feature type="chain" id="PRO_5043586427" description="Secreted protein" evidence="1">
    <location>
        <begin position="25"/>
        <end position="161"/>
    </location>
</feature>
<evidence type="ECO:0000313" key="3">
    <source>
        <dbReference type="Proteomes" id="UP001321760"/>
    </source>
</evidence>
<proteinExistence type="predicted"/>
<dbReference type="AlphaFoldDB" id="A0AAV9H334"/>
<reference evidence="2" key="2">
    <citation type="submission" date="2023-05" db="EMBL/GenBank/DDBJ databases">
        <authorList>
            <consortium name="Lawrence Berkeley National Laboratory"/>
            <person name="Steindorff A."/>
            <person name="Hensen N."/>
            <person name="Bonometti L."/>
            <person name="Westerberg I."/>
            <person name="Brannstrom I.O."/>
            <person name="Guillou S."/>
            <person name="Cros-Aarteil S."/>
            <person name="Calhoun S."/>
            <person name="Haridas S."/>
            <person name="Kuo A."/>
            <person name="Mondo S."/>
            <person name="Pangilinan J."/>
            <person name="Riley R."/>
            <person name="Labutti K."/>
            <person name="Andreopoulos B."/>
            <person name="Lipzen A."/>
            <person name="Chen C."/>
            <person name="Yanf M."/>
            <person name="Daum C."/>
            <person name="Ng V."/>
            <person name="Clum A."/>
            <person name="Ohm R."/>
            <person name="Martin F."/>
            <person name="Silar P."/>
            <person name="Natvig D."/>
            <person name="Lalanne C."/>
            <person name="Gautier V."/>
            <person name="Ament-Velasquez S.L."/>
            <person name="Kruys A."/>
            <person name="Hutchinson M.I."/>
            <person name="Powell A.J."/>
            <person name="Barry K."/>
            <person name="Miller A.N."/>
            <person name="Grigoriev I.V."/>
            <person name="Debuchy R."/>
            <person name="Gladieux P."/>
            <person name="Thoren M.H."/>
            <person name="Johannesson H."/>
        </authorList>
    </citation>
    <scope>NUCLEOTIDE SEQUENCE</scope>
    <source>
        <strain evidence="2">PSN243</strain>
    </source>
</reference>
<feature type="signal peptide" evidence="1">
    <location>
        <begin position="1"/>
        <end position="24"/>
    </location>
</feature>
<keyword evidence="1" id="KW-0732">Signal</keyword>
<evidence type="ECO:0008006" key="4">
    <source>
        <dbReference type="Google" id="ProtNLM"/>
    </source>
</evidence>
<gene>
    <name evidence="2" type="ORF">QBC34DRAFT_394130</name>
</gene>
<organism evidence="2 3">
    <name type="scientific">Podospora aff. communis PSN243</name>
    <dbReference type="NCBI Taxonomy" id="3040156"/>
    <lineage>
        <taxon>Eukaryota</taxon>
        <taxon>Fungi</taxon>
        <taxon>Dikarya</taxon>
        <taxon>Ascomycota</taxon>
        <taxon>Pezizomycotina</taxon>
        <taxon>Sordariomycetes</taxon>
        <taxon>Sordariomycetidae</taxon>
        <taxon>Sordariales</taxon>
        <taxon>Podosporaceae</taxon>
        <taxon>Podospora</taxon>
    </lineage>
</organism>
<dbReference type="Proteomes" id="UP001321760">
    <property type="component" value="Unassembled WGS sequence"/>
</dbReference>
<evidence type="ECO:0000313" key="2">
    <source>
        <dbReference type="EMBL" id="KAK4454057.1"/>
    </source>
</evidence>